<proteinExistence type="predicted"/>
<feature type="region of interest" description="Disordered" evidence="1">
    <location>
        <begin position="79"/>
        <end position="119"/>
    </location>
</feature>
<evidence type="ECO:0000313" key="3">
    <source>
        <dbReference type="Proteomes" id="UP000734854"/>
    </source>
</evidence>
<dbReference type="PANTHER" id="PTHR33130:SF86">
    <property type="entry name" value="OS01G0132500 PROTEIN"/>
    <property type="match status" value="1"/>
</dbReference>
<dbReference type="Proteomes" id="UP000734854">
    <property type="component" value="Unassembled WGS sequence"/>
</dbReference>
<keyword evidence="3" id="KW-1185">Reference proteome</keyword>
<organism evidence="2 3">
    <name type="scientific">Zingiber officinale</name>
    <name type="common">Ginger</name>
    <name type="synonym">Amomum zingiber</name>
    <dbReference type="NCBI Taxonomy" id="94328"/>
    <lineage>
        <taxon>Eukaryota</taxon>
        <taxon>Viridiplantae</taxon>
        <taxon>Streptophyta</taxon>
        <taxon>Embryophyta</taxon>
        <taxon>Tracheophyta</taxon>
        <taxon>Spermatophyta</taxon>
        <taxon>Magnoliopsida</taxon>
        <taxon>Liliopsida</taxon>
        <taxon>Zingiberales</taxon>
        <taxon>Zingiberaceae</taxon>
        <taxon>Zingiber</taxon>
    </lineage>
</organism>
<dbReference type="PANTHER" id="PTHR33130">
    <property type="entry name" value="PUTATIVE (DUF1639)-RELATED"/>
    <property type="match status" value="1"/>
</dbReference>
<gene>
    <name evidence="2" type="ORF">ZIOFF_057589</name>
</gene>
<dbReference type="EMBL" id="JACMSC010000016">
    <property type="protein sequence ID" value="KAG6480998.1"/>
    <property type="molecule type" value="Genomic_DNA"/>
</dbReference>
<protein>
    <submittedName>
        <fullName evidence="2">Uncharacterized protein</fullName>
    </submittedName>
</protein>
<feature type="compositionally biased region" description="Basic and acidic residues" evidence="1">
    <location>
        <begin position="91"/>
        <end position="104"/>
    </location>
</feature>
<feature type="region of interest" description="Disordered" evidence="1">
    <location>
        <begin position="141"/>
        <end position="168"/>
    </location>
</feature>
<evidence type="ECO:0000256" key="1">
    <source>
        <dbReference type="SAM" id="MobiDB-lite"/>
    </source>
</evidence>
<accession>A0A8J5F3J9</accession>
<evidence type="ECO:0000313" key="2">
    <source>
        <dbReference type="EMBL" id="KAG6480998.1"/>
    </source>
</evidence>
<feature type="compositionally biased region" description="Gly residues" evidence="1">
    <location>
        <begin position="16"/>
        <end position="29"/>
    </location>
</feature>
<dbReference type="AlphaFoldDB" id="A0A8J5F3J9"/>
<reference evidence="2 3" key="1">
    <citation type="submission" date="2020-08" db="EMBL/GenBank/DDBJ databases">
        <title>Plant Genome Project.</title>
        <authorList>
            <person name="Zhang R.-G."/>
        </authorList>
    </citation>
    <scope>NUCLEOTIDE SEQUENCE [LARGE SCALE GENOMIC DNA]</scope>
    <source>
        <tissue evidence="2">Rhizome</tissue>
    </source>
</reference>
<name>A0A8J5F3J9_ZINOF</name>
<dbReference type="InterPro" id="IPR012438">
    <property type="entry name" value="DUF1639"/>
</dbReference>
<feature type="region of interest" description="Disordered" evidence="1">
    <location>
        <begin position="1"/>
        <end position="58"/>
    </location>
</feature>
<sequence>MKTWGNRRVLRCVGVNGKGEGDGSGGSDSAGGQRFSETEGIGSDDPEGGSGDSSSAIDEVREKLLVHLREAADRIKLIVQETPALPPPPSRGDEPRAEAVRAEEAEAEPSSSAPPTWPWKLRTRRRGARVRAMFGQRASGSLAVAGEKRAARPRSSAPQRGERSDFSITLTREEIDEDIYAVTGYRARRRPRRRPRVVQKQLDLLFPGSWLSEITYDSYKVTD</sequence>
<dbReference type="Pfam" id="PF07797">
    <property type="entry name" value="DUF1639"/>
    <property type="match status" value="1"/>
</dbReference>
<comment type="caution">
    <text evidence="2">The sequence shown here is derived from an EMBL/GenBank/DDBJ whole genome shotgun (WGS) entry which is preliminary data.</text>
</comment>